<comment type="caution">
    <text evidence="4">The sequence shown here is derived from an EMBL/GenBank/DDBJ whole genome shotgun (WGS) entry which is preliminary data.</text>
</comment>
<gene>
    <name evidence="4" type="ORF">EV684_11388</name>
</gene>
<dbReference type="PANTHER" id="PTHR12558">
    <property type="entry name" value="CELL DIVISION CYCLE 16,23,27"/>
    <property type="match status" value="1"/>
</dbReference>
<accession>A0A4R2M7U5</accession>
<evidence type="ECO:0000256" key="3">
    <source>
        <dbReference type="SAM" id="SignalP"/>
    </source>
</evidence>
<dbReference type="Pfam" id="PF13432">
    <property type="entry name" value="TPR_16"/>
    <property type="match status" value="3"/>
</dbReference>
<evidence type="ECO:0000313" key="4">
    <source>
        <dbReference type="EMBL" id="TCP00457.1"/>
    </source>
</evidence>
<keyword evidence="1" id="KW-0802">TPR repeat</keyword>
<reference evidence="4 5" key="1">
    <citation type="submission" date="2019-03" db="EMBL/GenBank/DDBJ databases">
        <title>Genomic Encyclopedia of Type Strains, Phase IV (KMG-IV): sequencing the most valuable type-strain genomes for metagenomic binning, comparative biology and taxonomic classification.</title>
        <authorList>
            <person name="Goeker M."/>
        </authorList>
    </citation>
    <scope>NUCLEOTIDE SEQUENCE [LARGE SCALE GENOMIC DNA]</scope>
    <source>
        <strain evidence="4 5">DSM 1709</strain>
    </source>
</reference>
<keyword evidence="2" id="KW-0175">Coiled coil</keyword>
<dbReference type="SUPFAM" id="SSF48452">
    <property type="entry name" value="TPR-like"/>
    <property type="match status" value="4"/>
</dbReference>
<organism evidence="4 5">
    <name type="scientific">Rubrivivax gelatinosus</name>
    <name type="common">Rhodocyclus gelatinosus</name>
    <name type="synonym">Rhodopseudomonas gelatinosa</name>
    <dbReference type="NCBI Taxonomy" id="28068"/>
    <lineage>
        <taxon>Bacteria</taxon>
        <taxon>Pseudomonadati</taxon>
        <taxon>Pseudomonadota</taxon>
        <taxon>Betaproteobacteria</taxon>
        <taxon>Burkholderiales</taxon>
        <taxon>Sphaerotilaceae</taxon>
        <taxon>Rubrivivax</taxon>
    </lineage>
</organism>
<evidence type="ECO:0000313" key="5">
    <source>
        <dbReference type="Proteomes" id="UP000295106"/>
    </source>
</evidence>
<feature type="repeat" description="TPR" evidence="1">
    <location>
        <begin position="494"/>
        <end position="527"/>
    </location>
</feature>
<dbReference type="Proteomes" id="UP000295106">
    <property type="component" value="Unassembled WGS sequence"/>
</dbReference>
<dbReference type="Gene3D" id="1.25.40.10">
    <property type="entry name" value="Tetratricopeptide repeat domain"/>
    <property type="match status" value="5"/>
</dbReference>
<protein>
    <submittedName>
        <fullName evidence="4">Putative PEP-CTERM system TPR-repeat lipoprotein</fullName>
    </submittedName>
</protein>
<feature type="repeat" description="TPR" evidence="1">
    <location>
        <begin position="216"/>
        <end position="249"/>
    </location>
</feature>
<keyword evidence="3" id="KW-0732">Signal</keyword>
<evidence type="ECO:0000256" key="1">
    <source>
        <dbReference type="PROSITE-ProRule" id="PRU00339"/>
    </source>
</evidence>
<evidence type="ECO:0000256" key="2">
    <source>
        <dbReference type="SAM" id="Coils"/>
    </source>
</evidence>
<feature type="chain" id="PRO_5020863969" evidence="3">
    <location>
        <begin position="40"/>
        <end position="946"/>
    </location>
</feature>
<feature type="signal peptide" evidence="3">
    <location>
        <begin position="1"/>
        <end position="39"/>
    </location>
</feature>
<dbReference type="Pfam" id="PF14559">
    <property type="entry name" value="TPR_19"/>
    <property type="match status" value="6"/>
</dbReference>
<dbReference type="PROSITE" id="PS50005">
    <property type="entry name" value="TPR"/>
    <property type="match status" value="2"/>
</dbReference>
<dbReference type="NCBIfam" id="TIGR02917">
    <property type="entry name" value="PEP_TPR_lipo"/>
    <property type="match status" value="1"/>
</dbReference>
<name>A0A4R2M7U5_RUBGE</name>
<dbReference type="InterPro" id="IPR011990">
    <property type="entry name" value="TPR-like_helical_dom_sf"/>
</dbReference>
<feature type="coiled-coil region" evidence="2">
    <location>
        <begin position="361"/>
        <end position="388"/>
    </location>
</feature>
<keyword evidence="4" id="KW-0449">Lipoprotein</keyword>
<dbReference type="EMBL" id="SLXD01000013">
    <property type="protein sequence ID" value="TCP00457.1"/>
    <property type="molecule type" value="Genomic_DNA"/>
</dbReference>
<dbReference type="InterPro" id="IPR014266">
    <property type="entry name" value="PEP-CTERM_TPR_PrsT"/>
</dbReference>
<dbReference type="InterPro" id="IPR019734">
    <property type="entry name" value="TPR_rpt"/>
</dbReference>
<proteinExistence type="predicted"/>
<dbReference type="PANTHER" id="PTHR12558:SF13">
    <property type="entry name" value="CELL DIVISION CYCLE PROTEIN 27 HOMOLOG"/>
    <property type="match status" value="1"/>
</dbReference>
<dbReference type="SMART" id="SM00028">
    <property type="entry name" value="TPR"/>
    <property type="match status" value="14"/>
</dbReference>
<sequence length="946" mass="101242">MPAPVRVFYDPLVNIRNASLPMRRLALVATLAAAFAAQAADVKSARFYEDALQRYEKRDYAGAVVQLKNALQIDKTQLPVHVLLGKALLANGDVLGAEVALNEALRLGVNRAEVVLPLAETLSLQGKPQVLLEDPRFAPAGLPAEVRARLLLARSTAAADLGDARQSLQLLDEARALAPRDPGPWLAEVKLRLRNGQPQEAQLAVDKALALAPGLAEAHYLKGTVAHSRGQPQAALGAYDRALELEPRHVDSLVSRAGLLMDLRRDADAQRDVTRLRQQAPDDPRGAYLQALLAEKAGRAADARSALRDVTGLLDPVPLDFLRYRPQLLMLGGLAHYGLGEREKALPYLEAVQRMQPGSGAAKLAAQIQLSQNNLDKAIESLEAYLRRHPQDTQATLLLASAQIAQGRNARATAIAEQALRSGESAQMRGLLGLSLAASGKVPDAVDALEASFKADPKQLAPGIALAQIRLQAGDPRRATQILQTLLQHYPKHAGVLNLLGSARLRAGDAAGARQAFEQALAADPRFVSPQVQLARLDAMTGKPDAAQQRLQQVLAQDDKSQEATLEMAALAERRGRFDEARRWYEKADDVAGPNRFDAAIELVDYLLRREQPAEAREAAKRMTSRAPEAVPVLMTLARVSLANGDPAAARSSLTRASTLAGPDVGALVRIAMLQLAANHPPGALHTLGKALAERPESLPVQALMVEAELRGGDGAAAEKRARAIVAQHPKLAVGHSLLGDIAASRGQTAPAIDAYRTAQRLQPSTETLLRLANATAARDPAGAQKLLEQWLASNPGDKVARRALADAHARAGQWAAARGAYEQLLKQTPEDPEVLNNLAQIQIRQKDGAALANAERALALKPGVPHILGTAGWAAFQAGQNDKALQRLRDARLRDPGNPTTRYYLAAALARAGRPAEAREELQTALSGPVFAEAADARALLQTLK</sequence>
<dbReference type="AlphaFoldDB" id="A0A4R2M7U5"/>